<dbReference type="AlphaFoldDB" id="A0A854QJX6"/>
<dbReference type="OrthoDB" id="2570842at2759"/>
<dbReference type="EMBL" id="AMKT01000024">
    <property type="protein sequence ID" value="OXG26601.1"/>
    <property type="molecule type" value="Genomic_DNA"/>
</dbReference>
<evidence type="ECO:0000256" key="1">
    <source>
        <dbReference type="SAM" id="MobiDB-lite"/>
    </source>
</evidence>
<sequence length="332" mass="36380">MACTSDSVRVVHAGWRWMKGDIKSACVPNSTAVFYRRTMKMLLIPPGLAPIPEDDNDNFTFLSGSSSPSDTPPLTPLTTPHGSPDSISLASGNDTEVVASDGIKFYTSPELLQAASPVFAAMTRPSKSGLPSTIYFTDSLLEASSIITLFLHLLSSQSYSSLPTPTVQSFNHYETLISFLKKFQCDRALLEKLSRMMRVWLEEGCISASRIFKAGCMMGDEGLCKSAVQAGNEWTWVGESRGGSSTYPASNKRRKLNLPGSEFDLHKDGIFGSPALDISAMPYSLFRSLPDTHKFALLRATRNVAGPLVVLDQCDWDKVAEDFEKILSEVKR</sequence>
<evidence type="ECO:0000313" key="2">
    <source>
        <dbReference type="EMBL" id="OXG26601.1"/>
    </source>
</evidence>
<evidence type="ECO:0008006" key="4">
    <source>
        <dbReference type="Google" id="ProtNLM"/>
    </source>
</evidence>
<organism evidence="2 3">
    <name type="scientific">Cryptococcus neoformans Tu259-1</name>
    <dbReference type="NCBI Taxonomy" id="1230072"/>
    <lineage>
        <taxon>Eukaryota</taxon>
        <taxon>Fungi</taxon>
        <taxon>Dikarya</taxon>
        <taxon>Basidiomycota</taxon>
        <taxon>Agaricomycotina</taxon>
        <taxon>Tremellomycetes</taxon>
        <taxon>Tremellales</taxon>
        <taxon>Cryptococcaceae</taxon>
        <taxon>Cryptococcus</taxon>
        <taxon>Cryptococcus neoformans species complex</taxon>
    </lineage>
</organism>
<reference evidence="2 3" key="1">
    <citation type="submission" date="2017-06" db="EMBL/GenBank/DDBJ databases">
        <title>Global population genomics of the pathogenic fungus Cryptococcus neoformans var. grubii.</title>
        <authorList>
            <person name="Cuomo C."/>
            <person name="Litvintseva A."/>
            <person name="Chen Y."/>
            <person name="Young S."/>
            <person name="Zeng Q."/>
            <person name="Chapman S."/>
            <person name="Gujja S."/>
            <person name="Saif S."/>
            <person name="Birren B."/>
        </authorList>
    </citation>
    <scope>NUCLEOTIDE SEQUENCE [LARGE SCALE GENOMIC DNA]</scope>
    <source>
        <strain evidence="2 3">Tu259-1</strain>
    </source>
</reference>
<feature type="region of interest" description="Disordered" evidence="1">
    <location>
        <begin position="59"/>
        <end position="85"/>
    </location>
</feature>
<name>A0A854QJX6_CRYNE</name>
<accession>A0A854QJX6</accession>
<dbReference type="Proteomes" id="UP000199727">
    <property type="component" value="Unassembled WGS sequence"/>
</dbReference>
<protein>
    <recommendedName>
        <fullName evidence="4">BTB domain-containing protein</fullName>
    </recommendedName>
</protein>
<proteinExistence type="predicted"/>
<evidence type="ECO:0000313" key="3">
    <source>
        <dbReference type="Proteomes" id="UP000199727"/>
    </source>
</evidence>
<comment type="caution">
    <text evidence="2">The sequence shown here is derived from an EMBL/GenBank/DDBJ whole genome shotgun (WGS) entry which is preliminary data.</text>
</comment>
<gene>
    <name evidence="2" type="ORF">C361_01362</name>
</gene>